<dbReference type="InterPro" id="IPR002014">
    <property type="entry name" value="VHS_dom"/>
</dbReference>
<evidence type="ECO:0000313" key="3">
    <source>
        <dbReference type="EMBL" id="KAJ7731570.1"/>
    </source>
</evidence>
<protein>
    <recommendedName>
        <fullName evidence="2">VHS domain-containing protein</fullName>
    </recommendedName>
</protein>
<dbReference type="GO" id="GO:0051666">
    <property type="term" value="P:actin cortical patch localization"/>
    <property type="evidence" value="ECO:0007669"/>
    <property type="project" value="TreeGrafter"/>
</dbReference>
<evidence type="ECO:0000313" key="4">
    <source>
        <dbReference type="Proteomes" id="UP001215280"/>
    </source>
</evidence>
<evidence type="ECO:0000256" key="1">
    <source>
        <dbReference type="SAM" id="MobiDB-lite"/>
    </source>
</evidence>
<organism evidence="3 4">
    <name type="scientific">Mycena maculata</name>
    <dbReference type="NCBI Taxonomy" id="230809"/>
    <lineage>
        <taxon>Eukaryota</taxon>
        <taxon>Fungi</taxon>
        <taxon>Dikarya</taxon>
        <taxon>Basidiomycota</taxon>
        <taxon>Agaricomycotina</taxon>
        <taxon>Agaricomycetes</taxon>
        <taxon>Agaricomycetidae</taxon>
        <taxon>Agaricales</taxon>
        <taxon>Marasmiineae</taxon>
        <taxon>Mycenaceae</taxon>
        <taxon>Mycena</taxon>
    </lineage>
</organism>
<keyword evidence="4" id="KW-1185">Reference proteome</keyword>
<feature type="compositionally biased region" description="Acidic residues" evidence="1">
    <location>
        <begin position="280"/>
        <end position="292"/>
    </location>
</feature>
<dbReference type="GO" id="GO:0006897">
    <property type="term" value="P:endocytosis"/>
    <property type="evidence" value="ECO:0007669"/>
    <property type="project" value="InterPro"/>
</dbReference>
<feature type="region of interest" description="Disordered" evidence="1">
    <location>
        <begin position="23"/>
        <end position="49"/>
    </location>
</feature>
<proteinExistence type="predicted"/>
<gene>
    <name evidence="3" type="ORF">DFH07DRAFT_151335</name>
</gene>
<dbReference type="GO" id="GO:0030479">
    <property type="term" value="C:actin cortical patch"/>
    <property type="evidence" value="ECO:0007669"/>
    <property type="project" value="TreeGrafter"/>
</dbReference>
<dbReference type="Pfam" id="PF00790">
    <property type="entry name" value="VHS"/>
    <property type="match status" value="1"/>
</dbReference>
<dbReference type="GO" id="GO:0007015">
    <property type="term" value="P:actin filament organization"/>
    <property type="evidence" value="ECO:0007669"/>
    <property type="project" value="InterPro"/>
</dbReference>
<dbReference type="SUPFAM" id="SSF48464">
    <property type="entry name" value="ENTH/VHS domain"/>
    <property type="match status" value="1"/>
</dbReference>
<dbReference type="GO" id="GO:0007034">
    <property type="term" value="P:vacuolar transport"/>
    <property type="evidence" value="ECO:0007669"/>
    <property type="project" value="UniProtKB-ARBA"/>
</dbReference>
<name>A0AAD7MUQ6_9AGAR</name>
<feature type="domain" description="VHS" evidence="2">
    <location>
        <begin position="77"/>
        <end position="167"/>
    </location>
</feature>
<dbReference type="AlphaFoldDB" id="A0AAD7MUQ6"/>
<dbReference type="InterPro" id="IPR045007">
    <property type="entry name" value="LSB5"/>
</dbReference>
<dbReference type="EMBL" id="JARJLG010000182">
    <property type="protein sequence ID" value="KAJ7731570.1"/>
    <property type="molecule type" value="Genomic_DNA"/>
</dbReference>
<evidence type="ECO:0000259" key="2">
    <source>
        <dbReference type="PROSITE" id="PS50179"/>
    </source>
</evidence>
<feature type="compositionally biased region" description="Low complexity" evidence="1">
    <location>
        <begin position="340"/>
        <end position="364"/>
    </location>
</feature>
<dbReference type="Proteomes" id="UP001215280">
    <property type="component" value="Unassembled WGS sequence"/>
</dbReference>
<feature type="compositionally biased region" description="Low complexity" evidence="1">
    <location>
        <begin position="31"/>
        <end position="47"/>
    </location>
</feature>
<feature type="compositionally biased region" description="Low complexity" evidence="1">
    <location>
        <begin position="266"/>
        <end position="279"/>
    </location>
</feature>
<sequence length="386" mass="42505">MRRFFGLDTPKVALRPTPFLRRASGDAWPAPSGSTPSPSTTSPISTGQTWAPVNTVANQDDLHELVNKIRFLASMGSEDRPLILEVCDRASTDATAREAIRALMHEFKHGSAAAQLSAARLWAILLRNSSAAFIAQSTAVDFLETIEALIKSPQTSLVVRHRVLRVLGDAVFSNPTRVAFRLLWVKVKPDDQPDHGSRYSEHDAILRPRQFNGFNALSILDRINPPVPRAQGIDSRFPYEWEAEDPPPSYETATGLFRAFSDDRVPASPSSSSMFSDASSDIDIDGDPSEGNESERWSLVQSDASGQVVVPRIPRPTSPGRVPRLQISSPYEGVRWGPRSPANTSLPPSPLSSPESPTPSTARPTAIRRLRELFLLAWFRYSTRVC</sequence>
<dbReference type="GO" id="GO:0043130">
    <property type="term" value="F:ubiquitin binding"/>
    <property type="evidence" value="ECO:0007669"/>
    <property type="project" value="InterPro"/>
</dbReference>
<dbReference type="Gene3D" id="1.25.40.90">
    <property type="match status" value="1"/>
</dbReference>
<dbReference type="InterPro" id="IPR008942">
    <property type="entry name" value="ENTH_VHS"/>
</dbReference>
<reference evidence="3" key="1">
    <citation type="submission" date="2023-03" db="EMBL/GenBank/DDBJ databases">
        <title>Massive genome expansion in bonnet fungi (Mycena s.s.) driven by repeated elements and novel gene families across ecological guilds.</title>
        <authorList>
            <consortium name="Lawrence Berkeley National Laboratory"/>
            <person name="Harder C.B."/>
            <person name="Miyauchi S."/>
            <person name="Viragh M."/>
            <person name="Kuo A."/>
            <person name="Thoen E."/>
            <person name="Andreopoulos B."/>
            <person name="Lu D."/>
            <person name="Skrede I."/>
            <person name="Drula E."/>
            <person name="Henrissat B."/>
            <person name="Morin E."/>
            <person name="Kohler A."/>
            <person name="Barry K."/>
            <person name="LaButti K."/>
            <person name="Morin E."/>
            <person name="Salamov A."/>
            <person name="Lipzen A."/>
            <person name="Mereny Z."/>
            <person name="Hegedus B."/>
            <person name="Baldrian P."/>
            <person name="Stursova M."/>
            <person name="Weitz H."/>
            <person name="Taylor A."/>
            <person name="Grigoriev I.V."/>
            <person name="Nagy L.G."/>
            <person name="Martin F."/>
            <person name="Kauserud H."/>
        </authorList>
    </citation>
    <scope>NUCLEOTIDE SEQUENCE</scope>
    <source>
        <strain evidence="3">CBHHK188m</strain>
    </source>
</reference>
<dbReference type="PANTHER" id="PTHR47789:SF2">
    <property type="entry name" value="VHS DOMAIN-CONTAINING PROTEIN"/>
    <property type="match status" value="1"/>
</dbReference>
<feature type="region of interest" description="Disordered" evidence="1">
    <location>
        <begin position="262"/>
        <end position="364"/>
    </location>
</feature>
<accession>A0AAD7MUQ6</accession>
<dbReference type="PROSITE" id="PS50179">
    <property type="entry name" value="VHS"/>
    <property type="match status" value="1"/>
</dbReference>
<comment type="caution">
    <text evidence="3">The sequence shown here is derived from an EMBL/GenBank/DDBJ whole genome shotgun (WGS) entry which is preliminary data.</text>
</comment>
<dbReference type="GO" id="GO:0035091">
    <property type="term" value="F:phosphatidylinositol binding"/>
    <property type="evidence" value="ECO:0007669"/>
    <property type="project" value="InterPro"/>
</dbReference>
<dbReference type="PANTHER" id="PTHR47789">
    <property type="entry name" value="LAS SEVENTEEN-BINDING PROTEIN 5"/>
    <property type="match status" value="1"/>
</dbReference>